<keyword evidence="2" id="KW-1185">Reference proteome</keyword>
<comment type="caution">
    <text evidence="1">The sequence shown here is derived from an EMBL/GenBank/DDBJ whole genome shotgun (WGS) entry which is preliminary data.</text>
</comment>
<evidence type="ECO:0000313" key="1">
    <source>
        <dbReference type="EMBL" id="GGK10457.1"/>
    </source>
</evidence>
<gene>
    <name evidence="1" type="ORF">GCM10011583_48250</name>
</gene>
<evidence type="ECO:0008006" key="3">
    <source>
        <dbReference type="Google" id="ProtNLM"/>
    </source>
</evidence>
<organism evidence="1 2">
    <name type="scientific">Streptomyces camponoticapitis</name>
    <dbReference type="NCBI Taxonomy" id="1616125"/>
    <lineage>
        <taxon>Bacteria</taxon>
        <taxon>Bacillati</taxon>
        <taxon>Actinomycetota</taxon>
        <taxon>Actinomycetes</taxon>
        <taxon>Kitasatosporales</taxon>
        <taxon>Streptomycetaceae</taxon>
        <taxon>Streptomyces</taxon>
    </lineage>
</organism>
<accession>A0ABQ2EFE4</accession>
<name>A0ABQ2EFE4_9ACTN</name>
<reference evidence="2" key="1">
    <citation type="journal article" date="2019" name="Int. J. Syst. Evol. Microbiol.">
        <title>The Global Catalogue of Microorganisms (GCM) 10K type strain sequencing project: providing services to taxonomists for standard genome sequencing and annotation.</title>
        <authorList>
            <consortium name="The Broad Institute Genomics Platform"/>
            <consortium name="The Broad Institute Genome Sequencing Center for Infectious Disease"/>
            <person name="Wu L."/>
            <person name="Ma J."/>
        </authorList>
    </citation>
    <scope>NUCLEOTIDE SEQUENCE [LARGE SCALE GENOMIC DNA]</scope>
    <source>
        <strain evidence="2">CGMCC 4.7275</strain>
    </source>
</reference>
<dbReference type="EMBL" id="BMMV01000017">
    <property type="protein sequence ID" value="GGK10457.1"/>
    <property type="molecule type" value="Genomic_DNA"/>
</dbReference>
<proteinExistence type="predicted"/>
<evidence type="ECO:0000313" key="2">
    <source>
        <dbReference type="Proteomes" id="UP000660265"/>
    </source>
</evidence>
<protein>
    <recommendedName>
        <fullName evidence="3">Radical SAM protein</fullName>
    </recommendedName>
</protein>
<sequence length="94" mass="10767">MFYSVVSTTEEVHRRWDNLAENPMSARDAALFGTDAVTARTFDTPEFRGITFHEIRARSIVNRAPGASRMPFEWTVNPYRGCSHACSYFTARPY</sequence>
<dbReference type="Proteomes" id="UP000660265">
    <property type="component" value="Unassembled WGS sequence"/>
</dbReference>